<dbReference type="EMBL" id="JABFDB010000001">
    <property type="protein sequence ID" value="NYZ18949.1"/>
    <property type="molecule type" value="Genomic_DNA"/>
</dbReference>
<dbReference type="SUPFAM" id="SSF54909">
    <property type="entry name" value="Dimeric alpha+beta barrel"/>
    <property type="match status" value="1"/>
</dbReference>
<name>A0ABX2T7P4_9PROT</name>
<keyword evidence="2" id="KW-1185">Reference proteome</keyword>
<evidence type="ECO:0008006" key="3">
    <source>
        <dbReference type="Google" id="ProtNLM"/>
    </source>
</evidence>
<dbReference type="RefSeq" id="WP_180280643.1">
    <property type="nucleotide sequence ID" value="NZ_JABFDB010000001.1"/>
</dbReference>
<proteinExistence type="predicted"/>
<evidence type="ECO:0000313" key="2">
    <source>
        <dbReference type="Proteomes" id="UP000584642"/>
    </source>
</evidence>
<sequence>MFLVTLRFSANRAQAPAHMDGHNAWIRRGFADGVFLLVGGLDGGAGGAVLAHNITRGDLEARLRDDPFVSEAVVDADIVAITPGRVDDRLAFLKA</sequence>
<organism evidence="1 2">
    <name type="scientific">Azospirillum oleiclasticum</name>
    <dbReference type="NCBI Taxonomy" id="2735135"/>
    <lineage>
        <taxon>Bacteria</taxon>
        <taxon>Pseudomonadati</taxon>
        <taxon>Pseudomonadota</taxon>
        <taxon>Alphaproteobacteria</taxon>
        <taxon>Rhodospirillales</taxon>
        <taxon>Azospirillaceae</taxon>
        <taxon>Azospirillum</taxon>
    </lineage>
</organism>
<reference evidence="1 2" key="1">
    <citation type="submission" date="2020-05" db="EMBL/GenBank/DDBJ databases">
        <title>Azospirillum oleiclasticum sp. nov, a nitrogen-fixing and heavy crude oil-emulsifying bacterium isolated from the crude oil of Yumen Oilfield.</title>
        <authorList>
            <person name="Wu D."/>
            <person name="Cai M."/>
            <person name="Zhang X."/>
        </authorList>
    </citation>
    <scope>NUCLEOTIDE SEQUENCE [LARGE SCALE GENOMIC DNA]</scope>
    <source>
        <strain evidence="1 2">ROY-1-1-2</strain>
    </source>
</reference>
<protein>
    <recommendedName>
        <fullName evidence="3">YCII-related domain-containing protein</fullName>
    </recommendedName>
</protein>
<gene>
    <name evidence="1" type="ORF">HND93_04435</name>
</gene>
<dbReference type="Proteomes" id="UP000584642">
    <property type="component" value="Unassembled WGS sequence"/>
</dbReference>
<evidence type="ECO:0000313" key="1">
    <source>
        <dbReference type="EMBL" id="NYZ18949.1"/>
    </source>
</evidence>
<dbReference type="InterPro" id="IPR011008">
    <property type="entry name" value="Dimeric_a/b-barrel"/>
</dbReference>
<comment type="caution">
    <text evidence="1">The sequence shown here is derived from an EMBL/GenBank/DDBJ whole genome shotgun (WGS) entry which is preliminary data.</text>
</comment>
<accession>A0ABX2T7P4</accession>